<dbReference type="AlphaFoldDB" id="X0WYP0"/>
<dbReference type="EMBL" id="BARS01049094">
    <property type="protein sequence ID" value="GAG29533.1"/>
    <property type="molecule type" value="Genomic_DNA"/>
</dbReference>
<reference evidence="1" key="1">
    <citation type="journal article" date="2014" name="Front. Microbiol.">
        <title>High frequency of phylogenetically diverse reductive dehalogenase-homologous genes in deep subseafloor sedimentary metagenomes.</title>
        <authorList>
            <person name="Kawai M."/>
            <person name="Futagami T."/>
            <person name="Toyoda A."/>
            <person name="Takaki Y."/>
            <person name="Nishi S."/>
            <person name="Hori S."/>
            <person name="Arai W."/>
            <person name="Tsubouchi T."/>
            <person name="Morono Y."/>
            <person name="Uchiyama I."/>
            <person name="Ito T."/>
            <person name="Fujiyama A."/>
            <person name="Inagaki F."/>
            <person name="Takami H."/>
        </authorList>
    </citation>
    <scope>NUCLEOTIDE SEQUENCE</scope>
    <source>
        <strain evidence="1">Expedition CK06-06</strain>
    </source>
</reference>
<comment type="caution">
    <text evidence="1">The sequence shown here is derived from an EMBL/GenBank/DDBJ whole genome shotgun (WGS) entry which is preliminary data.</text>
</comment>
<name>X0WYP0_9ZZZZ</name>
<accession>X0WYP0</accession>
<gene>
    <name evidence="1" type="ORF">S01H1_73470</name>
</gene>
<protein>
    <submittedName>
        <fullName evidence="1">Uncharacterized protein</fullName>
    </submittedName>
</protein>
<evidence type="ECO:0000313" key="1">
    <source>
        <dbReference type="EMBL" id="GAG29533.1"/>
    </source>
</evidence>
<proteinExistence type="predicted"/>
<organism evidence="1">
    <name type="scientific">marine sediment metagenome</name>
    <dbReference type="NCBI Taxonomy" id="412755"/>
    <lineage>
        <taxon>unclassified sequences</taxon>
        <taxon>metagenomes</taxon>
        <taxon>ecological metagenomes</taxon>
    </lineage>
</organism>
<sequence length="95" mass="10600">MTQGGQKSIGYEAVWDKTESTINTPDAVGFKDSLLYHDRLAVFYSGQIYIETSVNVDHILKSPKGIIVLFVLYLRVVDSLTPLENVSRVVVPNTQ</sequence>